<dbReference type="RefSeq" id="WP_143419791.1">
    <property type="nucleotide sequence ID" value="NZ_VJXR01000083.1"/>
</dbReference>
<comment type="caution">
    <text evidence="2">The sequence shown here is derived from an EMBL/GenBank/DDBJ whole genome shotgun (WGS) entry which is preliminary data.</text>
</comment>
<gene>
    <name evidence="2" type="ORF">FJ693_17760</name>
</gene>
<evidence type="ECO:0000313" key="3">
    <source>
        <dbReference type="Proteomes" id="UP000318693"/>
    </source>
</evidence>
<dbReference type="Proteomes" id="UP000318693">
    <property type="component" value="Unassembled WGS sequence"/>
</dbReference>
<dbReference type="AlphaFoldDB" id="A0A552WL73"/>
<sequence length="148" mass="15341">MNETSHAVRNMYEVILRNLTVLVLGLAIVGSGVGYLVAGMPGVWGALMAAGVAALFMIGTVITMLVTADKPIQIASAAGVGGWLVKMVIMLGVLVLVRGRDFYSPGTFFVVLVVALIGSFAIEATAVLKARVPNVEPAGDAEQPGDQD</sequence>
<feature type="transmembrane region" description="Helical" evidence="1">
    <location>
        <begin position="44"/>
        <end position="67"/>
    </location>
</feature>
<evidence type="ECO:0008006" key="4">
    <source>
        <dbReference type="Google" id="ProtNLM"/>
    </source>
</evidence>
<feature type="transmembrane region" description="Helical" evidence="1">
    <location>
        <begin position="19"/>
        <end position="38"/>
    </location>
</feature>
<organism evidence="2 3">
    <name type="scientific">Georgenia yuyongxinii</name>
    <dbReference type="NCBI Taxonomy" id="2589797"/>
    <lineage>
        <taxon>Bacteria</taxon>
        <taxon>Bacillati</taxon>
        <taxon>Actinomycetota</taxon>
        <taxon>Actinomycetes</taxon>
        <taxon>Micrococcales</taxon>
        <taxon>Bogoriellaceae</taxon>
        <taxon>Georgenia</taxon>
    </lineage>
</organism>
<keyword evidence="1" id="KW-0812">Transmembrane</keyword>
<evidence type="ECO:0000256" key="1">
    <source>
        <dbReference type="SAM" id="Phobius"/>
    </source>
</evidence>
<keyword evidence="1" id="KW-0472">Membrane</keyword>
<dbReference type="EMBL" id="VJXR01000083">
    <property type="protein sequence ID" value="TRW43414.1"/>
    <property type="molecule type" value="Genomic_DNA"/>
</dbReference>
<reference evidence="2 3" key="1">
    <citation type="submission" date="2019-07" db="EMBL/GenBank/DDBJ databases">
        <title>Georgenia wutianyii sp. nov. and Georgenia *** sp. nov. isolated from plateau pika (Ochotona curzoniae) in the Qinghai-Tibet plateau of China.</title>
        <authorList>
            <person name="Tian Z."/>
        </authorList>
    </citation>
    <scope>NUCLEOTIDE SEQUENCE [LARGE SCALE GENOMIC DNA]</scope>
    <source>
        <strain evidence="2 3">Z446</strain>
    </source>
</reference>
<feature type="transmembrane region" description="Helical" evidence="1">
    <location>
        <begin position="102"/>
        <end position="122"/>
    </location>
</feature>
<feature type="transmembrane region" description="Helical" evidence="1">
    <location>
        <begin position="74"/>
        <end position="96"/>
    </location>
</feature>
<keyword evidence="3" id="KW-1185">Reference proteome</keyword>
<accession>A0A552WL73</accession>
<keyword evidence="1" id="KW-1133">Transmembrane helix</keyword>
<name>A0A552WL73_9MICO</name>
<protein>
    <recommendedName>
        <fullName evidence="4">ATP synthase protein I</fullName>
    </recommendedName>
</protein>
<proteinExistence type="predicted"/>
<evidence type="ECO:0000313" key="2">
    <source>
        <dbReference type="EMBL" id="TRW43414.1"/>
    </source>
</evidence>